<evidence type="ECO:0000256" key="4">
    <source>
        <dbReference type="ARBA" id="ARBA00022833"/>
    </source>
</evidence>
<dbReference type="NCBIfam" id="NF009807">
    <property type="entry name" value="PRK13291.1"/>
    <property type="match status" value="1"/>
</dbReference>
<dbReference type="HAMAP" id="MF_01256">
    <property type="entry name" value="YfiT_hydrol"/>
    <property type="match status" value="1"/>
</dbReference>
<name>A0ABZ2UL41_9FLAO</name>
<evidence type="ECO:0000259" key="5">
    <source>
        <dbReference type="Pfam" id="PF12867"/>
    </source>
</evidence>
<proteinExistence type="inferred from homology"/>
<accession>A0ABZ2UL41</accession>
<evidence type="ECO:0000313" key="7">
    <source>
        <dbReference type="Proteomes" id="UP001623852"/>
    </source>
</evidence>
<dbReference type="InterPro" id="IPR024775">
    <property type="entry name" value="DinB-like"/>
</dbReference>
<feature type="domain" description="DinB-like" evidence="5">
    <location>
        <begin position="47"/>
        <end position="171"/>
    </location>
</feature>
<keyword evidence="7" id="KW-1185">Reference proteome</keyword>
<evidence type="ECO:0000256" key="3">
    <source>
        <dbReference type="ARBA" id="ARBA00022801"/>
    </source>
</evidence>
<protein>
    <submittedName>
        <fullName evidence="6">YfiT family bacillithiol transferase</fullName>
    </submittedName>
</protein>
<keyword evidence="6" id="KW-0808">Transferase</keyword>
<dbReference type="InterPro" id="IPR023774">
    <property type="entry name" value="Put_metal_dep_hydrolase_YfiT"/>
</dbReference>
<keyword evidence="3" id="KW-0378">Hydrolase</keyword>
<dbReference type="Pfam" id="PF12867">
    <property type="entry name" value="DinB_2"/>
    <property type="match status" value="1"/>
</dbReference>
<evidence type="ECO:0000313" key="6">
    <source>
        <dbReference type="EMBL" id="WYZ20329.1"/>
    </source>
</evidence>
<organism evidence="6 7">
    <name type="scientific">Flavobacterium soyae</name>
    <dbReference type="NCBI Taxonomy" id="2903098"/>
    <lineage>
        <taxon>Bacteria</taxon>
        <taxon>Pseudomonadati</taxon>
        <taxon>Bacteroidota</taxon>
        <taxon>Flavobacteriia</taxon>
        <taxon>Flavobacteriales</taxon>
        <taxon>Flavobacteriaceae</taxon>
        <taxon>Flavobacterium</taxon>
    </lineage>
</organism>
<dbReference type="InterPro" id="IPR034660">
    <property type="entry name" value="DinB/YfiT-like"/>
</dbReference>
<dbReference type="GO" id="GO:0016740">
    <property type="term" value="F:transferase activity"/>
    <property type="evidence" value="ECO:0007669"/>
    <property type="project" value="UniProtKB-KW"/>
</dbReference>
<keyword evidence="1" id="KW-0963">Cytoplasm</keyword>
<dbReference type="SUPFAM" id="SSF109854">
    <property type="entry name" value="DinB/YfiT-like putative metalloenzymes"/>
    <property type="match status" value="1"/>
</dbReference>
<dbReference type="Proteomes" id="UP001623852">
    <property type="component" value="Chromosome"/>
</dbReference>
<reference evidence="6 7" key="1">
    <citation type="submission" date="2024-03" db="EMBL/GenBank/DDBJ databases">
        <title>Flavobacterium soyae.</title>
        <authorList>
            <person name="Zheng W."/>
        </authorList>
    </citation>
    <scope>NUCLEOTIDE SEQUENCE [LARGE SCALE GENOMIC DNA]</scope>
    <source>
        <strain evidence="6 7">55</strain>
    </source>
</reference>
<evidence type="ECO:0000256" key="1">
    <source>
        <dbReference type="ARBA" id="ARBA00022490"/>
    </source>
</evidence>
<dbReference type="EMBL" id="CP150845">
    <property type="protein sequence ID" value="WYZ20329.1"/>
    <property type="molecule type" value="Genomic_DNA"/>
</dbReference>
<gene>
    <name evidence="6" type="ORF">AABD74_02465</name>
</gene>
<keyword evidence="2" id="KW-0479">Metal-binding</keyword>
<keyword evidence="4" id="KW-0862">Zinc</keyword>
<dbReference type="RefSeq" id="WP_406844581.1">
    <property type="nucleotide sequence ID" value="NZ_CP150845.1"/>
</dbReference>
<dbReference type="Gene3D" id="1.20.120.450">
    <property type="entry name" value="dinb family like domain"/>
    <property type="match status" value="1"/>
</dbReference>
<sequence length="181" mass="21428">MEKLDLEKLKYPIGKFIAPNEYSFEYISEKIEEIAGFPEKLKKETIDLSDEQLDTPYRPEGWTVRQVIHHCAESHMNCYIRLKWALTENNPIIKPYDEKLWSELPDSLTMPIAPTLNLLNGLHFRLAYIMRNLSEVDLEKSFIHPENNSEYLIQQIIGMYAWHGNHHLAHITNLKKHKNWK</sequence>
<evidence type="ECO:0000256" key="2">
    <source>
        <dbReference type="ARBA" id="ARBA00022723"/>
    </source>
</evidence>